<dbReference type="RefSeq" id="WP_007063927.1">
    <property type="nucleotide sequence ID" value="NZ_ACVI01000152.1"/>
</dbReference>
<sequence length="117" mass="12835">MLRDEAGGSHDKVQKALEKYLTDSQTKLDTFIGHVDGQIDAMVKNISELITNITKNIPQDDTSKIVSGISDVSSGKATPQEIQQHVEIENKFPGVTDHIEIETAMNNLINGALQYAK</sequence>
<dbReference type="Proteomes" id="UP000004198">
    <property type="component" value="Unassembled WGS sequence"/>
</dbReference>
<comment type="caution">
    <text evidence="1">The sequence shown here is derived from an EMBL/GenBank/DDBJ whole genome shotgun (WGS) entry which is preliminary data.</text>
</comment>
<dbReference type="KEGG" id="cck:Ccar_15850"/>
<dbReference type="AlphaFoldDB" id="C6Q1X5"/>
<organism evidence="1 2">
    <name type="scientific">Clostridium carboxidivorans P7</name>
    <dbReference type="NCBI Taxonomy" id="536227"/>
    <lineage>
        <taxon>Bacteria</taxon>
        <taxon>Bacillati</taxon>
        <taxon>Bacillota</taxon>
        <taxon>Clostridia</taxon>
        <taxon>Eubacteriales</taxon>
        <taxon>Clostridiaceae</taxon>
        <taxon>Clostridium</taxon>
    </lineage>
</organism>
<evidence type="ECO:0000313" key="1">
    <source>
        <dbReference type="EMBL" id="EET84513.1"/>
    </source>
</evidence>
<dbReference type="PATRIC" id="fig|536227.13.peg.3323"/>
<protein>
    <submittedName>
        <fullName evidence="1">Uncharacterized protein</fullName>
    </submittedName>
</protein>
<proteinExistence type="predicted"/>
<dbReference type="EMBL" id="ACVI01000152">
    <property type="protein sequence ID" value="EET84513.1"/>
    <property type="molecule type" value="Genomic_DNA"/>
</dbReference>
<keyword evidence="2" id="KW-1185">Reference proteome</keyword>
<reference evidence="1 2" key="1">
    <citation type="submission" date="2009-06" db="EMBL/GenBank/DDBJ databases">
        <title>The draft genome of Clostridium carboxidivorans P7.</title>
        <authorList>
            <consortium name="US DOE Joint Genome Institute (JGI-PGF)"/>
            <person name="Lucas S."/>
            <person name="Copeland A."/>
            <person name="Lapidus A."/>
            <person name="Glavina del Rio T."/>
            <person name="Tice H."/>
            <person name="Bruce D."/>
            <person name="Goodwin L."/>
            <person name="Pitluck S."/>
            <person name="Larimer F."/>
            <person name="Land M.L."/>
            <person name="Hauser L."/>
            <person name="Hemme C.L."/>
        </authorList>
    </citation>
    <scope>NUCLEOTIDE SEQUENCE [LARGE SCALE GENOMIC DNA]</scope>
    <source>
        <strain evidence="1 2">P7</strain>
    </source>
</reference>
<evidence type="ECO:0000313" key="2">
    <source>
        <dbReference type="Proteomes" id="UP000004198"/>
    </source>
</evidence>
<name>C6Q1X5_9CLOT</name>
<gene>
    <name evidence="1" type="ORF">CcarbDRAFT_5043</name>
</gene>
<accession>C6Q1X5</accession>